<dbReference type="EMBL" id="JRNI01000036">
    <property type="protein sequence ID" value="KGF29744.1"/>
    <property type="molecule type" value="Genomic_DNA"/>
</dbReference>
<protein>
    <recommendedName>
        <fullName evidence="4">Calcineurin-like phosphoesterase domain-containing protein</fullName>
    </recommendedName>
</protein>
<dbReference type="OrthoDB" id="9780884at2"/>
<proteinExistence type="predicted"/>
<dbReference type="InterPro" id="IPR029052">
    <property type="entry name" value="Metallo-depent_PP-like"/>
</dbReference>
<dbReference type="SUPFAM" id="SSF56300">
    <property type="entry name" value="Metallo-dependent phosphatases"/>
    <property type="match status" value="1"/>
</dbReference>
<dbReference type="GO" id="GO:0008758">
    <property type="term" value="F:UDP-2,3-diacylglucosamine hydrolase activity"/>
    <property type="evidence" value="ECO:0007669"/>
    <property type="project" value="TreeGrafter"/>
</dbReference>
<evidence type="ECO:0000256" key="1">
    <source>
        <dbReference type="ARBA" id="ARBA00022723"/>
    </source>
</evidence>
<dbReference type="PANTHER" id="PTHR31302:SF31">
    <property type="entry name" value="PHOSPHODIESTERASE YAEI"/>
    <property type="match status" value="1"/>
</dbReference>
<reference evidence="5 6" key="1">
    <citation type="submission" date="2014-07" db="EMBL/GenBank/DDBJ databases">
        <authorList>
            <person name="McCorrison J."/>
            <person name="Sanka R."/>
            <person name="Torralba M."/>
            <person name="Gillis M."/>
            <person name="Haft D.H."/>
            <person name="Methe B."/>
            <person name="Sutton G."/>
            <person name="Nelson K.E."/>
        </authorList>
    </citation>
    <scope>NUCLEOTIDE SEQUENCE [LARGE SCALE GENOMIC DNA]</scope>
    <source>
        <strain evidence="5 6">DNF00040</strain>
    </source>
</reference>
<evidence type="ECO:0000259" key="4">
    <source>
        <dbReference type="Pfam" id="PF00149"/>
    </source>
</evidence>
<dbReference type="InterPro" id="IPR051158">
    <property type="entry name" value="Metallophosphoesterase_sf"/>
</dbReference>
<evidence type="ECO:0000256" key="3">
    <source>
        <dbReference type="SAM" id="Phobius"/>
    </source>
</evidence>
<dbReference type="Gene3D" id="3.60.21.10">
    <property type="match status" value="1"/>
</dbReference>
<accession>A0A096B976</accession>
<gene>
    <name evidence="5" type="ORF">HMPREF2130_08540</name>
</gene>
<dbReference type="InterPro" id="IPR004843">
    <property type="entry name" value="Calcineurin-like_PHP"/>
</dbReference>
<evidence type="ECO:0000313" key="6">
    <source>
        <dbReference type="Proteomes" id="UP000029629"/>
    </source>
</evidence>
<name>A0A096B976_9BURK</name>
<dbReference type="Proteomes" id="UP000029629">
    <property type="component" value="Unassembled WGS sequence"/>
</dbReference>
<keyword evidence="3" id="KW-0472">Membrane</keyword>
<keyword evidence="6" id="KW-1185">Reference proteome</keyword>
<dbReference type="GO" id="GO:0046872">
    <property type="term" value="F:metal ion binding"/>
    <property type="evidence" value="ECO:0007669"/>
    <property type="project" value="UniProtKB-KW"/>
</dbReference>
<keyword evidence="3" id="KW-0812">Transmembrane</keyword>
<keyword evidence="2" id="KW-0378">Hydrolase</keyword>
<evidence type="ECO:0000256" key="2">
    <source>
        <dbReference type="ARBA" id="ARBA00022801"/>
    </source>
</evidence>
<dbReference type="CDD" id="cd07385">
    <property type="entry name" value="MPP_YkuE_C"/>
    <property type="match status" value="1"/>
</dbReference>
<evidence type="ECO:0000313" key="5">
    <source>
        <dbReference type="EMBL" id="KGF29744.1"/>
    </source>
</evidence>
<keyword evidence="1" id="KW-0479">Metal-binding</keyword>
<feature type="transmembrane region" description="Helical" evidence="3">
    <location>
        <begin position="30"/>
        <end position="49"/>
    </location>
</feature>
<dbReference type="RefSeq" id="WP_036559993.1">
    <property type="nucleotide sequence ID" value="NZ_JRNI01000036.1"/>
</dbReference>
<dbReference type="GO" id="GO:0016020">
    <property type="term" value="C:membrane"/>
    <property type="evidence" value="ECO:0007669"/>
    <property type="project" value="GOC"/>
</dbReference>
<feature type="transmembrane region" description="Helical" evidence="3">
    <location>
        <begin position="6"/>
        <end position="23"/>
    </location>
</feature>
<feature type="transmembrane region" description="Helical" evidence="3">
    <location>
        <begin position="103"/>
        <end position="125"/>
    </location>
</feature>
<dbReference type="Pfam" id="PF00149">
    <property type="entry name" value="Metallophos"/>
    <property type="match status" value="1"/>
</dbReference>
<dbReference type="GO" id="GO:0009245">
    <property type="term" value="P:lipid A biosynthetic process"/>
    <property type="evidence" value="ECO:0007669"/>
    <property type="project" value="TreeGrafter"/>
</dbReference>
<keyword evidence="3" id="KW-1133">Transmembrane helix</keyword>
<dbReference type="PANTHER" id="PTHR31302">
    <property type="entry name" value="TRANSMEMBRANE PROTEIN WITH METALLOPHOSPHOESTERASE DOMAIN-RELATED"/>
    <property type="match status" value="1"/>
</dbReference>
<sequence>MLIHLVGLLLFIYIYIRLIRPLPLRWWFKLSYAGIVLLASQIHLIQKLLPGGLAAPELPAWIVMTMGWTYASMMVLSIALLLRDTLLALSYTLDKGERVRRALLSPLNSSFMLMFSTFVCAVGVWRAVSFPNVTHLELEFDKLPPAFDGYQVVHLTDLHASRLLPESWLEETLRIAMHENPDLILITGDLIDGTPQHRHRDIRPFKSITAKDGVWISLGNHEYYSGLDEWLTTFKEELFLPVLINENVRIVRGSDEIVLAAITDPVAKRFGKEMPDIDKALKGTSAEDMIILMSHRPADAKRHAAKGVSLQLSGHTHGGQLLGLNLVTKMANQGYLMGLYHIGDMYLYLSRGAGLWGGLPVRIGVESEIVSITLRSKKAKAESQQPSASTK</sequence>
<comment type="caution">
    <text evidence="5">The sequence shown here is derived from an EMBL/GenBank/DDBJ whole genome shotgun (WGS) entry which is preliminary data.</text>
</comment>
<dbReference type="eggNOG" id="COG1408">
    <property type="taxonomic scope" value="Bacteria"/>
</dbReference>
<feature type="transmembrane region" description="Helical" evidence="3">
    <location>
        <begin position="61"/>
        <end position="82"/>
    </location>
</feature>
<feature type="domain" description="Calcineurin-like phosphoesterase" evidence="4">
    <location>
        <begin position="152"/>
        <end position="318"/>
    </location>
</feature>
<organism evidence="5 6">
    <name type="scientific">Oligella urethralis DNF00040</name>
    <dbReference type="NCBI Taxonomy" id="1401065"/>
    <lineage>
        <taxon>Bacteria</taxon>
        <taxon>Pseudomonadati</taxon>
        <taxon>Pseudomonadota</taxon>
        <taxon>Betaproteobacteria</taxon>
        <taxon>Burkholderiales</taxon>
        <taxon>Alcaligenaceae</taxon>
        <taxon>Oligella</taxon>
    </lineage>
</organism>
<dbReference type="AlphaFoldDB" id="A0A096B976"/>